<feature type="domain" description="FAD-binding PCMH-type" evidence="7">
    <location>
        <begin position="51"/>
        <end position="223"/>
    </location>
</feature>
<dbReference type="InterPro" id="IPR006094">
    <property type="entry name" value="Oxid_FAD_bind_N"/>
</dbReference>
<dbReference type="Pfam" id="PF01565">
    <property type="entry name" value="FAD_binding_4"/>
    <property type="match status" value="1"/>
</dbReference>
<dbReference type="OrthoDB" id="407275at2759"/>
<feature type="signal peptide" evidence="6">
    <location>
        <begin position="1"/>
        <end position="21"/>
    </location>
</feature>
<dbReference type="Proteomes" id="UP000559256">
    <property type="component" value="Unassembled WGS sequence"/>
</dbReference>
<gene>
    <name evidence="8" type="ORF">D9758_018766</name>
</gene>
<evidence type="ECO:0000313" key="8">
    <source>
        <dbReference type="EMBL" id="KAF5311543.1"/>
    </source>
</evidence>
<dbReference type="GO" id="GO:0016491">
    <property type="term" value="F:oxidoreductase activity"/>
    <property type="evidence" value="ECO:0007669"/>
    <property type="project" value="UniProtKB-KW"/>
</dbReference>
<comment type="cofactor">
    <cofactor evidence="1">
        <name>FAD</name>
        <dbReference type="ChEBI" id="CHEBI:57692"/>
    </cofactor>
</comment>
<dbReference type="GO" id="GO:0071949">
    <property type="term" value="F:FAD binding"/>
    <property type="evidence" value="ECO:0007669"/>
    <property type="project" value="InterPro"/>
</dbReference>
<dbReference type="Gene3D" id="3.40.462.20">
    <property type="match status" value="1"/>
</dbReference>
<dbReference type="InterPro" id="IPR016169">
    <property type="entry name" value="FAD-bd_PCMH_sub2"/>
</dbReference>
<reference evidence="8 9" key="1">
    <citation type="journal article" date="2020" name="ISME J.">
        <title>Uncovering the hidden diversity of litter-decomposition mechanisms in mushroom-forming fungi.</title>
        <authorList>
            <person name="Floudas D."/>
            <person name="Bentzer J."/>
            <person name="Ahren D."/>
            <person name="Johansson T."/>
            <person name="Persson P."/>
            <person name="Tunlid A."/>
        </authorList>
    </citation>
    <scope>NUCLEOTIDE SEQUENCE [LARGE SCALE GENOMIC DNA]</scope>
    <source>
        <strain evidence="8 9">CBS 291.85</strain>
    </source>
</reference>
<keyword evidence="9" id="KW-1185">Reference proteome</keyword>
<dbReference type="InterPro" id="IPR006093">
    <property type="entry name" value="Oxy_OxRdtase_FAD_BS"/>
</dbReference>
<name>A0A8H5AVY5_9AGAR</name>
<dbReference type="PANTHER" id="PTHR42973:SF39">
    <property type="entry name" value="FAD-BINDING PCMH-TYPE DOMAIN-CONTAINING PROTEIN"/>
    <property type="match status" value="1"/>
</dbReference>
<dbReference type="InterPro" id="IPR050416">
    <property type="entry name" value="FAD-linked_Oxidoreductase"/>
</dbReference>
<dbReference type="PROSITE" id="PS00862">
    <property type="entry name" value="OX2_COVAL_FAD"/>
    <property type="match status" value="1"/>
</dbReference>
<dbReference type="SUPFAM" id="SSF56176">
    <property type="entry name" value="FAD-binding/transporter-associated domain-like"/>
    <property type="match status" value="1"/>
</dbReference>
<accession>A0A8H5AVY5</accession>
<dbReference type="AlphaFoldDB" id="A0A8H5AVY5"/>
<dbReference type="EMBL" id="JAACJM010000547">
    <property type="protein sequence ID" value="KAF5311543.1"/>
    <property type="molecule type" value="Genomic_DNA"/>
</dbReference>
<evidence type="ECO:0000313" key="9">
    <source>
        <dbReference type="Proteomes" id="UP000559256"/>
    </source>
</evidence>
<comment type="caution">
    <text evidence="8">The sequence shown here is derived from an EMBL/GenBank/DDBJ whole genome shotgun (WGS) entry which is preliminary data.</text>
</comment>
<dbReference type="PROSITE" id="PS51387">
    <property type="entry name" value="FAD_PCMH"/>
    <property type="match status" value="1"/>
</dbReference>
<keyword evidence="6" id="KW-0732">Signal</keyword>
<dbReference type="InterPro" id="IPR016166">
    <property type="entry name" value="FAD-bd_PCMH"/>
</dbReference>
<dbReference type="PANTHER" id="PTHR42973">
    <property type="entry name" value="BINDING OXIDOREDUCTASE, PUTATIVE (AFU_ORTHOLOGUE AFUA_1G17690)-RELATED"/>
    <property type="match status" value="1"/>
</dbReference>
<dbReference type="InterPro" id="IPR036318">
    <property type="entry name" value="FAD-bd_PCMH-like_sf"/>
</dbReference>
<organism evidence="8 9">
    <name type="scientific">Tetrapyrgos nigripes</name>
    <dbReference type="NCBI Taxonomy" id="182062"/>
    <lineage>
        <taxon>Eukaryota</taxon>
        <taxon>Fungi</taxon>
        <taxon>Dikarya</taxon>
        <taxon>Basidiomycota</taxon>
        <taxon>Agaricomycotina</taxon>
        <taxon>Agaricomycetes</taxon>
        <taxon>Agaricomycetidae</taxon>
        <taxon>Agaricales</taxon>
        <taxon>Marasmiineae</taxon>
        <taxon>Marasmiaceae</taxon>
        <taxon>Tetrapyrgos</taxon>
    </lineage>
</organism>
<dbReference type="Gene3D" id="3.30.465.10">
    <property type="match status" value="1"/>
</dbReference>
<evidence type="ECO:0000256" key="1">
    <source>
        <dbReference type="ARBA" id="ARBA00001974"/>
    </source>
</evidence>
<evidence type="ECO:0000256" key="4">
    <source>
        <dbReference type="ARBA" id="ARBA00022827"/>
    </source>
</evidence>
<sequence length="495" mass="52864">MTLLAKFQLLVLALTSGLAVADFRSDLTGTNTLFPNSDGYASASQAYNRRFSRQPAAIAFPSTPQDVSAIVQAGAANGMKVVARGGGHSYIANGLGGENGTLVIDMSNMKAINIDSSANTVEIQTGNRLGDVATALNSAGRALPHGTCPYVGIGGHSAFGGYGFTSRQWGLALDPIYAIHAVFANGSTVTATDSTNSDLFWALRGAAPSFAITTSIELHTFPVPSHAIGFSYSWELDATAAGQAFLAYQNYSLSGPPSVMGSELNIGPGSSRGSISVSLVGGWYADESSNDGLDAALQPFLSQMPEPSSSEKLGNGTYIDSVVQFGGSLDTSAEPDTTDTFYAKSLMTTTGSPVSADAFNAFAKFLSEDGFDSETSWFMQIEQYGGPNSAINSVPSASTAFFRRDVLFTWQLYASSSNSQPPYPEDGFTFIDNVVKSVTDNMPADWDYGAYTNYPDDRLENWQQRYYGSNYDRLQQIKREVDPNNVFEFPQSIEL</sequence>
<evidence type="ECO:0000256" key="3">
    <source>
        <dbReference type="ARBA" id="ARBA00022630"/>
    </source>
</evidence>
<dbReference type="Pfam" id="PF08031">
    <property type="entry name" value="BBE"/>
    <property type="match status" value="1"/>
</dbReference>
<evidence type="ECO:0000259" key="7">
    <source>
        <dbReference type="PROSITE" id="PS51387"/>
    </source>
</evidence>
<keyword evidence="5" id="KW-0560">Oxidoreductase</keyword>
<feature type="chain" id="PRO_5034431541" description="FAD-binding PCMH-type domain-containing protein" evidence="6">
    <location>
        <begin position="22"/>
        <end position="495"/>
    </location>
</feature>
<evidence type="ECO:0000256" key="5">
    <source>
        <dbReference type="ARBA" id="ARBA00023002"/>
    </source>
</evidence>
<keyword evidence="3" id="KW-0285">Flavoprotein</keyword>
<keyword evidence="4" id="KW-0274">FAD</keyword>
<proteinExistence type="inferred from homology"/>
<evidence type="ECO:0000256" key="6">
    <source>
        <dbReference type="SAM" id="SignalP"/>
    </source>
</evidence>
<dbReference type="InterPro" id="IPR012951">
    <property type="entry name" value="BBE"/>
</dbReference>
<comment type="similarity">
    <text evidence="2">Belongs to the oxygen-dependent FAD-linked oxidoreductase family.</text>
</comment>
<protein>
    <recommendedName>
        <fullName evidence="7">FAD-binding PCMH-type domain-containing protein</fullName>
    </recommendedName>
</protein>
<evidence type="ECO:0000256" key="2">
    <source>
        <dbReference type="ARBA" id="ARBA00005466"/>
    </source>
</evidence>